<sequence length="84" mass="9278">MRRVSNLRVLDTMRRVDVDRPIYPGGSWVIDMLLADGFAEWLSMPRGSRVALTAAGRDVMGEMAGLERDGLLRGCWPGDAFGPL</sequence>
<reference evidence="2" key="1">
    <citation type="submission" date="2016-09" db="EMBL/GenBank/DDBJ databases">
        <authorList>
            <person name="Varghese N."/>
            <person name="Submissions S."/>
        </authorList>
    </citation>
    <scope>NUCLEOTIDE SEQUENCE [LARGE SCALE GENOMIC DNA]</scope>
    <source>
        <strain evidence="2">JS23</strain>
    </source>
</reference>
<dbReference type="Proteomes" id="UP000243719">
    <property type="component" value="Unassembled WGS sequence"/>
</dbReference>
<evidence type="ECO:0000313" key="1">
    <source>
        <dbReference type="EMBL" id="SDV51223.1"/>
    </source>
</evidence>
<dbReference type="EMBL" id="FNLO01000015">
    <property type="protein sequence ID" value="SDV51223.1"/>
    <property type="molecule type" value="Genomic_DNA"/>
</dbReference>
<accession>A0A1H2PVB5</accession>
<gene>
    <name evidence="1" type="ORF">SAMN05216551_115126</name>
</gene>
<dbReference type="STRING" id="1770053.SAMN05216551_115126"/>
<organism evidence="1 2">
    <name type="scientific">Chitinasiproducens palmae</name>
    <dbReference type="NCBI Taxonomy" id="1770053"/>
    <lineage>
        <taxon>Bacteria</taxon>
        <taxon>Pseudomonadati</taxon>
        <taxon>Pseudomonadota</taxon>
        <taxon>Betaproteobacteria</taxon>
        <taxon>Burkholderiales</taxon>
        <taxon>Burkholderiaceae</taxon>
        <taxon>Chitinasiproducens</taxon>
    </lineage>
</organism>
<name>A0A1H2PVB5_9BURK</name>
<proteinExistence type="predicted"/>
<evidence type="ECO:0000313" key="2">
    <source>
        <dbReference type="Proteomes" id="UP000243719"/>
    </source>
</evidence>
<protein>
    <submittedName>
        <fullName evidence="1">Uncharacterized protein</fullName>
    </submittedName>
</protein>
<keyword evidence="2" id="KW-1185">Reference proteome</keyword>
<dbReference type="AlphaFoldDB" id="A0A1H2PVB5"/>